<accession>A0A699UDL4</accession>
<feature type="region of interest" description="Disordered" evidence="1">
    <location>
        <begin position="1"/>
        <end position="113"/>
    </location>
</feature>
<name>A0A699UDL4_TANCI</name>
<proteinExistence type="predicted"/>
<evidence type="ECO:0000313" key="2">
    <source>
        <dbReference type="EMBL" id="GFD19901.1"/>
    </source>
</evidence>
<feature type="non-terminal residue" evidence="2">
    <location>
        <position position="1"/>
    </location>
</feature>
<organism evidence="2">
    <name type="scientific">Tanacetum cinerariifolium</name>
    <name type="common">Dalmatian daisy</name>
    <name type="synonym">Chrysanthemum cinerariifolium</name>
    <dbReference type="NCBI Taxonomy" id="118510"/>
    <lineage>
        <taxon>Eukaryota</taxon>
        <taxon>Viridiplantae</taxon>
        <taxon>Streptophyta</taxon>
        <taxon>Embryophyta</taxon>
        <taxon>Tracheophyta</taxon>
        <taxon>Spermatophyta</taxon>
        <taxon>Magnoliopsida</taxon>
        <taxon>eudicotyledons</taxon>
        <taxon>Gunneridae</taxon>
        <taxon>Pentapetalae</taxon>
        <taxon>asterids</taxon>
        <taxon>campanulids</taxon>
        <taxon>Asterales</taxon>
        <taxon>Asteraceae</taxon>
        <taxon>Asteroideae</taxon>
        <taxon>Anthemideae</taxon>
        <taxon>Anthemidinae</taxon>
        <taxon>Tanacetum</taxon>
    </lineage>
</organism>
<dbReference type="AlphaFoldDB" id="A0A699UDL4"/>
<sequence>TPPKPKASVWKTRSSSDIIVTPPTAAAGPRLSTSAKGKQPAITFKAKNEGTGTISGVPDVPTDDSEEEISWNSLDEEGDDNDDDKGDDDGDGEEVNDDDDADAQNDDAQDDDD</sequence>
<dbReference type="EMBL" id="BKCJ011318172">
    <property type="protein sequence ID" value="GFD19901.1"/>
    <property type="molecule type" value="Genomic_DNA"/>
</dbReference>
<reference evidence="2" key="1">
    <citation type="journal article" date="2019" name="Sci. Rep.">
        <title>Draft genome of Tanacetum cinerariifolium, the natural source of mosquito coil.</title>
        <authorList>
            <person name="Yamashiro T."/>
            <person name="Shiraishi A."/>
            <person name="Satake H."/>
            <person name="Nakayama K."/>
        </authorList>
    </citation>
    <scope>NUCLEOTIDE SEQUENCE</scope>
</reference>
<gene>
    <name evidence="2" type="ORF">Tci_891870</name>
</gene>
<comment type="caution">
    <text evidence="2">The sequence shown here is derived from an EMBL/GenBank/DDBJ whole genome shotgun (WGS) entry which is preliminary data.</text>
</comment>
<evidence type="ECO:0000256" key="1">
    <source>
        <dbReference type="SAM" id="MobiDB-lite"/>
    </source>
</evidence>
<protein>
    <submittedName>
        <fullName evidence="2">Uncharacterized protein</fullName>
    </submittedName>
</protein>
<feature type="compositionally biased region" description="Acidic residues" evidence="1">
    <location>
        <begin position="61"/>
        <end position="113"/>
    </location>
</feature>